<protein>
    <submittedName>
        <fullName evidence="11">Uncharacterized protein</fullName>
    </submittedName>
</protein>
<keyword evidence="4" id="KW-0690">Ribosome biogenesis</keyword>
<comment type="subcellular location">
    <subcellularLocation>
        <location evidence="2">Nucleus</location>
        <location evidence="2">Nucleolus</location>
    </subcellularLocation>
</comment>
<feature type="transmembrane region" description="Helical" evidence="10">
    <location>
        <begin position="325"/>
        <end position="348"/>
    </location>
</feature>
<evidence type="ECO:0000256" key="3">
    <source>
        <dbReference type="ARBA" id="ARBA00007869"/>
    </source>
</evidence>
<gene>
    <name evidence="11" type="ORF">L249_6934</name>
</gene>
<dbReference type="Proteomes" id="UP000253664">
    <property type="component" value="Unassembled WGS sequence"/>
</dbReference>
<dbReference type="OrthoDB" id="5419542at2759"/>
<dbReference type="EMBL" id="LKCN02000003">
    <property type="protein sequence ID" value="RCI14699.1"/>
    <property type="molecule type" value="Genomic_DNA"/>
</dbReference>
<feature type="compositionally biased region" description="Basic residues" evidence="9">
    <location>
        <begin position="120"/>
        <end position="136"/>
    </location>
</feature>
<dbReference type="InterPro" id="IPR005579">
    <property type="entry name" value="Cgr1-like"/>
</dbReference>
<proteinExistence type="inferred from homology"/>
<keyword evidence="10" id="KW-0812">Transmembrane</keyword>
<dbReference type="GO" id="GO:0006364">
    <property type="term" value="P:rRNA processing"/>
    <property type="evidence" value="ECO:0007669"/>
    <property type="project" value="UniProtKB-KW"/>
</dbReference>
<feature type="region of interest" description="Disordered" evidence="9">
    <location>
        <begin position="1"/>
        <end position="46"/>
    </location>
</feature>
<evidence type="ECO:0000256" key="4">
    <source>
        <dbReference type="ARBA" id="ARBA00022517"/>
    </source>
</evidence>
<evidence type="ECO:0000256" key="8">
    <source>
        <dbReference type="SAM" id="Coils"/>
    </source>
</evidence>
<name>A0A367LJX1_9HYPO</name>
<dbReference type="Pfam" id="PF03879">
    <property type="entry name" value="Cgr1"/>
    <property type="match status" value="1"/>
</dbReference>
<dbReference type="STRING" id="1330021.A0A367LJX1"/>
<feature type="compositionally biased region" description="Polar residues" evidence="9">
    <location>
        <begin position="1"/>
        <end position="13"/>
    </location>
</feature>
<evidence type="ECO:0000256" key="2">
    <source>
        <dbReference type="ARBA" id="ARBA00004604"/>
    </source>
</evidence>
<sequence>MAEGSTLTTTSAEKPTKPLGMRQNGKQWHAPKKAFRPTAGLTPYEKRVKERAALAQMKAKERDMKEEKEQVRQQRIEAIRAKRAKKEERERYEKIAAKMHHKRVERLKQNGFSGLAAPARLHRHHPRAPRKSRATMRHSVDLLRPNAGAPSPDHSRRASWSQPRGDSVDRGTAAARRERLQLEQEKVSSSVRQEILKRSLADLKSFSTSMTKQLDDTYYAVLEKTSTLQSTVASLRDLAEALRGTCDGFDDESRALESDTLRQVIALGNFEAQEAKISGLQSRILQGRTRIQKVTDRVDVVRRRIEGWERADEAWREKTRKRLKILWSVTSVVSLLFVALVVGAHYMARGFGGASKRPLSPTGGEEGGQLRLLDEL</sequence>
<dbReference type="GO" id="GO:0005730">
    <property type="term" value="C:nucleolus"/>
    <property type="evidence" value="ECO:0007669"/>
    <property type="project" value="UniProtKB-SubCell"/>
</dbReference>
<comment type="similarity">
    <text evidence="3">Belongs to the CGR1 family.</text>
</comment>
<evidence type="ECO:0000256" key="7">
    <source>
        <dbReference type="ARBA" id="ARBA00023242"/>
    </source>
</evidence>
<evidence type="ECO:0000313" key="12">
    <source>
        <dbReference type="Proteomes" id="UP000253664"/>
    </source>
</evidence>
<dbReference type="AlphaFoldDB" id="A0A367LJX1"/>
<accession>A0A367LJX1</accession>
<evidence type="ECO:0000256" key="9">
    <source>
        <dbReference type="SAM" id="MobiDB-lite"/>
    </source>
</evidence>
<keyword evidence="10" id="KW-1133">Transmembrane helix</keyword>
<reference evidence="11 12" key="1">
    <citation type="journal article" date="2015" name="BMC Genomics">
        <title>Insights from the genome of Ophiocordyceps polyrhachis-furcata to pathogenicity and host specificity in insect fungi.</title>
        <authorList>
            <person name="Wichadakul D."/>
            <person name="Kobmoo N."/>
            <person name="Ingsriswang S."/>
            <person name="Tangphatsornruang S."/>
            <person name="Chantasingh D."/>
            <person name="Luangsa-ard J.J."/>
            <person name="Eurwilaichitr L."/>
        </authorList>
    </citation>
    <scope>NUCLEOTIDE SEQUENCE [LARGE SCALE GENOMIC DNA]</scope>
    <source>
        <strain evidence="11 12">BCC 54312</strain>
    </source>
</reference>
<evidence type="ECO:0000256" key="5">
    <source>
        <dbReference type="ARBA" id="ARBA00022552"/>
    </source>
</evidence>
<keyword evidence="12" id="KW-1185">Reference proteome</keyword>
<evidence type="ECO:0000256" key="6">
    <source>
        <dbReference type="ARBA" id="ARBA00023054"/>
    </source>
</evidence>
<feature type="coiled-coil region" evidence="8">
    <location>
        <begin position="50"/>
        <end position="91"/>
    </location>
</feature>
<evidence type="ECO:0000313" key="11">
    <source>
        <dbReference type="EMBL" id="RCI14699.1"/>
    </source>
</evidence>
<comment type="function">
    <text evidence="1">Involved in nucleolar integrity and required for processing of the pre-rRNA for the 60S ribosome subunit.</text>
</comment>
<evidence type="ECO:0000256" key="1">
    <source>
        <dbReference type="ARBA" id="ARBA00004090"/>
    </source>
</evidence>
<feature type="region of interest" description="Disordered" evidence="9">
    <location>
        <begin position="112"/>
        <end position="173"/>
    </location>
</feature>
<keyword evidence="5" id="KW-0698">rRNA processing</keyword>
<keyword evidence="10" id="KW-0472">Membrane</keyword>
<keyword evidence="7" id="KW-0539">Nucleus</keyword>
<organism evidence="11 12">
    <name type="scientific">Ophiocordyceps polyrhachis-furcata BCC 54312</name>
    <dbReference type="NCBI Taxonomy" id="1330021"/>
    <lineage>
        <taxon>Eukaryota</taxon>
        <taxon>Fungi</taxon>
        <taxon>Dikarya</taxon>
        <taxon>Ascomycota</taxon>
        <taxon>Pezizomycotina</taxon>
        <taxon>Sordariomycetes</taxon>
        <taxon>Hypocreomycetidae</taxon>
        <taxon>Hypocreales</taxon>
        <taxon>Ophiocordycipitaceae</taxon>
        <taxon>Ophiocordyceps</taxon>
    </lineage>
</organism>
<keyword evidence="6 8" id="KW-0175">Coiled coil</keyword>
<evidence type="ECO:0000256" key="10">
    <source>
        <dbReference type="SAM" id="Phobius"/>
    </source>
</evidence>
<comment type="caution">
    <text evidence="11">The sequence shown here is derived from an EMBL/GenBank/DDBJ whole genome shotgun (WGS) entry which is preliminary data.</text>
</comment>